<reference evidence="2" key="1">
    <citation type="journal article" date="2019" name="Int. J. Syst. Evol. Microbiol.">
        <title>The Global Catalogue of Microorganisms (GCM) 10K type strain sequencing project: providing services to taxonomists for standard genome sequencing and annotation.</title>
        <authorList>
            <consortium name="The Broad Institute Genomics Platform"/>
            <consortium name="The Broad Institute Genome Sequencing Center for Infectious Disease"/>
            <person name="Wu L."/>
            <person name="Ma J."/>
        </authorList>
    </citation>
    <scope>NUCLEOTIDE SEQUENCE [LARGE SCALE GENOMIC DNA]</scope>
    <source>
        <strain evidence="2">KCTC 42107</strain>
    </source>
</reference>
<sequence>MPPVNSNILSLTSEQLEMLTMSEDDIANGRIISEEELDRLDEAYFKSKGDFSN</sequence>
<gene>
    <name evidence="1" type="ORF">ACFSR3_10095</name>
</gene>
<protein>
    <submittedName>
        <fullName evidence="1">Uncharacterized protein</fullName>
    </submittedName>
</protein>
<comment type="caution">
    <text evidence="1">The sequence shown here is derived from an EMBL/GenBank/DDBJ whole genome shotgun (WGS) entry which is preliminary data.</text>
</comment>
<evidence type="ECO:0000313" key="2">
    <source>
        <dbReference type="Proteomes" id="UP001597480"/>
    </source>
</evidence>
<accession>A0ABW5NU90</accession>
<name>A0ABW5NU90_9FLAO</name>
<dbReference type="RefSeq" id="WP_379820858.1">
    <property type="nucleotide sequence ID" value="NZ_JBHUMD010000024.1"/>
</dbReference>
<proteinExistence type="predicted"/>
<keyword evidence="2" id="KW-1185">Reference proteome</keyword>
<dbReference type="EMBL" id="JBHUMD010000024">
    <property type="protein sequence ID" value="MFD2602405.1"/>
    <property type="molecule type" value="Genomic_DNA"/>
</dbReference>
<dbReference type="Proteomes" id="UP001597480">
    <property type="component" value="Unassembled WGS sequence"/>
</dbReference>
<organism evidence="1 2">
    <name type="scientific">Flavobacterium suzhouense</name>
    <dbReference type="NCBI Taxonomy" id="1529638"/>
    <lineage>
        <taxon>Bacteria</taxon>
        <taxon>Pseudomonadati</taxon>
        <taxon>Bacteroidota</taxon>
        <taxon>Flavobacteriia</taxon>
        <taxon>Flavobacteriales</taxon>
        <taxon>Flavobacteriaceae</taxon>
        <taxon>Flavobacterium</taxon>
    </lineage>
</organism>
<evidence type="ECO:0000313" key="1">
    <source>
        <dbReference type="EMBL" id="MFD2602405.1"/>
    </source>
</evidence>